<evidence type="ECO:0000256" key="10">
    <source>
        <dbReference type="ARBA" id="ARBA00023239"/>
    </source>
</evidence>
<dbReference type="Pfam" id="PF14824">
    <property type="entry name" value="Sirohm_synth_M"/>
    <property type="match status" value="1"/>
</dbReference>
<evidence type="ECO:0000259" key="16">
    <source>
        <dbReference type="Pfam" id="PF00590"/>
    </source>
</evidence>
<comment type="pathway">
    <text evidence="1">Cofactor biosynthesis; adenosylcobalamin biosynthesis.</text>
</comment>
<gene>
    <name evidence="19" type="primary">cysG_2</name>
    <name evidence="19" type="ORF">GCM10009126_08790</name>
</gene>
<dbReference type="NCBIfam" id="TIGR01469">
    <property type="entry name" value="cobA_cysG_Cterm"/>
    <property type="match status" value="1"/>
</dbReference>
<dbReference type="Pfam" id="PF00590">
    <property type="entry name" value="TP_methylase"/>
    <property type="match status" value="1"/>
</dbReference>
<dbReference type="RefSeq" id="WP_343880543.1">
    <property type="nucleotide sequence ID" value="NZ_BAAAFO010000001.1"/>
</dbReference>
<keyword evidence="4" id="KW-0169">Cobalamin biosynthesis</keyword>
<dbReference type="Pfam" id="PF10414">
    <property type="entry name" value="CysG_dimeriser"/>
    <property type="match status" value="1"/>
</dbReference>
<proteinExistence type="inferred from homology"/>
<keyword evidence="20" id="KW-1185">Reference proteome</keyword>
<keyword evidence="10" id="KW-0456">Lyase</keyword>
<dbReference type="Gene3D" id="3.40.50.720">
    <property type="entry name" value="NAD(P)-binding Rossmann-like Domain"/>
    <property type="match status" value="1"/>
</dbReference>
<evidence type="ECO:0000256" key="9">
    <source>
        <dbReference type="ARBA" id="ARBA00023027"/>
    </source>
</evidence>
<sequence>MRLYPLFADLNGLPVLVVGGGSVAERKVAALLEAGAVVRVGAPRLLPALADQAADGRIAHLDGAFEPSWLDDVWLVIAATDNRDLNAEVAACATGRRILCNVVDDPALSRFQVPAVVDRAPLTIGISTGGAAPMFARRVRETLESHLDPAIGPLVALAQRHRKAIVDAFPDLAARRRFYDGLYDGPVLDLLRHARHFEAEAALLEALDRDAPPVPGSVVLVGAGPGDPGLLTLAGLRELNRADVILHDQLVGPEVLAMTRRDAERIDVGKRGGGRHTPQSEINELLLQHARAGRYVVRLKGGDPLVFGRGGEEMLYLRRHGVACTVVPGVTAAVACAAYAGIPLTHREHAQSVRLLTAHCKDSLDTLDWAALAGERQTLAVYMGLAQLAHLTGQLLAHGRAADTPFALIENGTLPQQRVLRGELHALPALASAHRIAAPALLVIGPVATMADELRWFGEMVDAASRCADADLAFCPSFQRKLEPSASLAT</sequence>
<evidence type="ECO:0000256" key="5">
    <source>
        <dbReference type="ARBA" id="ARBA00022603"/>
    </source>
</evidence>
<feature type="domain" description="Tetrapyrrole methylase" evidence="16">
    <location>
        <begin position="218"/>
        <end position="427"/>
    </location>
</feature>
<name>A0ABP3E072_9GAMM</name>
<dbReference type="InterPro" id="IPR012409">
    <property type="entry name" value="Sirohaem_synth"/>
</dbReference>
<dbReference type="PIRSF" id="PIRSF036426">
    <property type="entry name" value="Sirohaem_synth"/>
    <property type="match status" value="1"/>
</dbReference>
<evidence type="ECO:0000259" key="18">
    <source>
        <dbReference type="Pfam" id="PF14824"/>
    </source>
</evidence>
<evidence type="ECO:0000256" key="13">
    <source>
        <dbReference type="ARBA" id="ARBA00025705"/>
    </source>
</evidence>
<evidence type="ECO:0000256" key="1">
    <source>
        <dbReference type="ARBA" id="ARBA00004953"/>
    </source>
</evidence>
<dbReference type="InterPro" id="IPR037115">
    <property type="entry name" value="Sirohaem_synt_dimer_dom_sf"/>
</dbReference>
<evidence type="ECO:0000256" key="14">
    <source>
        <dbReference type="ARBA" id="ARBA00047561"/>
    </source>
</evidence>
<dbReference type="InterPro" id="IPR028281">
    <property type="entry name" value="Sirohaem_synthase_central"/>
</dbReference>
<dbReference type="Pfam" id="PF13241">
    <property type="entry name" value="NAD_binding_7"/>
    <property type="match status" value="1"/>
</dbReference>
<dbReference type="InterPro" id="IPR000878">
    <property type="entry name" value="4pyrrol_Mease"/>
</dbReference>
<evidence type="ECO:0000259" key="17">
    <source>
        <dbReference type="Pfam" id="PF10414"/>
    </source>
</evidence>
<evidence type="ECO:0000256" key="7">
    <source>
        <dbReference type="ARBA" id="ARBA00022691"/>
    </source>
</evidence>
<dbReference type="InterPro" id="IPR035996">
    <property type="entry name" value="4pyrrol_Methylase_sf"/>
</dbReference>
<dbReference type="InterPro" id="IPR006367">
    <property type="entry name" value="Sirohaem_synthase_N"/>
</dbReference>
<dbReference type="Gene3D" id="3.30.160.110">
    <property type="entry name" value="Siroheme synthase, domain 2"/>
    <property type="match status" value="1"/>
</dbReference>
<evidence type="ECO:0000313" key="19">
    <source>
        <dbReference type="EMBL" id="GAA0245381.1"/>
    </source>
</evidence>
<evidence type="ECO:0000256" key="6">
    <source>
        <dbReference type="ARBA" id="ARBA00022679"/>
    </source>
</evidence>
<keyword evidence="9" id="KW-0520">NAD</keyword>
<dbReference type="InterPro" id="IPR019478">
    <property type="entry name" value="Sirohaem_synthase_dimer_dom"/>
</dbReference>
<evidence type="ECO:0000256" key="15">
    <source>
        <dbReference type="RuleBase" id="RU003960"/>
    </source>
</evidence>
<dbReference type="PROSITE" id="PS00840">
    <property type="entry name" value="SUMT_2"/>
    <property type="match status" value="1"/>
</dbReference>
<feature type="domain" description="Siroheme synthase central" evidence="18">
    <location>
        <begin position="121"/>
        <end position="146"/>
    </location>
</feature>
<keyword evidence="7" id="KW-0949">S-adenosyl-L-methionine</keyword>
<evidence type="ECO:0000256" key="3">
    <source>
        <dbReference type="ARBA" id="ARBA00005879"/>
    </source>
</evidence>
<comment type="pathway">
    <text evidence="13">Porphyrin-containing compound metabolism; siroheme biosynthesis; precorrin-2 from uroporphyrinogen III: step 1/1.</text>
</comment>
<dbReference type="Gene3D" id="1.10.8.210">
    <property type="entry name" value="Sirohaem synthase, dimerisation domain"/>
    <property type="match status" value="1"/>
</dbReference>
<dbReference type="InterPro" id="IPR003043">
    <property type="entry name" value="Uropor_MeTrfase_CS"/>
</dbReference>
<dbReference type="NCBIfam" id="NF004790">
    <property type="entry name" value="PRK06136.1"/>
    <property type="match status" value="1"/>
</dbReference>
<dbReference type="InterPro" id="IPR036291">
    <property type="entry name" value="NAD(P)-bd_dom_sf"/>
</dbReference>
<comment type="similarity">
    <text evidence="3 15">Belongs to the precorrin methyltransferase family.</text>
</comment>
<dbReference type="PANTHER" id="PTHR45790:SF1">
    <property type="entry name" value="SIROHEME SYNTHASE"/>
    <property type="match status" value="1"/>
</dbReference>
<accession>A0ABP3E072</accession>
<evidence type="ECO:0000256" key="2">
    <source>
        <dbReference type="ARBA" id="ARBA00005010"/>
    </source>
</evidence>
<dbReference type="InterPro" id="IPR014777">
    <property type="entry name" value="4pyrrole_Mease_sub1"/>
</dbReference>
<comment type="catalytic activity">
    <reaction evidence="14">
        <text>precorrin-2 + NAD(+) = sirohydrochlorin + NADH + 2 H(+)</text>
        <dbReference type="Rhea" id="RHEA:15613"/>
        <dbReference type="ChEBI" id="CHEBI:15378"/>
        <dbReference type="ChEBI" id="CHEBI:57540"/>
        <dbReference type="ChEBI" id="CHEBI:57945"/>
        <dbReference type="ChEBI" id="CHEBI:58351"/>
        <dbReference type="ChEBI" id="CHEBI:58827"/>
        <dbReference type="EC" id="1.3.1.76"/>
    </reaction>
</comment>
<keyword evidence="5 15" id="KW-0489">Methyltransferase</keyword>
<protein>
    <submittedName>
        <fullName evidence="19">Siroheme synthase CysG</fullName>
    </submittedName>
</protein>
<evidence type="ECO:0000313" key="20">
    <source>
        <dbReference type="Proteomes" id="UP001500657"/>
    </source>
</evidence>
<dbReference type="InterPro" id="IPR014776">
    <property type="entry name" value="4pyrrole_Mease_sub2"/>
</dbReference>
<evidence type="ECO:0000256" key="8">
    <source>
        <dbReference type="ARBA" id="ARBA00023002"/>
    </source>
</evidence>
<dbReference type="SUPFAM" id="SSF53790">
    <property type="entry name" value="Tetrapyrrole methylase"/>
    <property type="match status" value="1"/>
</dbReference>
<keyword evidence="8" id="KW-0560">Oxidoreductase</keyword>
<dbReference type="PANTHER" id="PTHR45790">
    <property type="entry name" value="SIROHEME SYNTHASE-RELATED"/>
    <property type="match status" value="1"/>
</dbReference>
<dbReference type="Gene3D" id="3.40.1010.10">
    <property type="entry name" value="Cobalt-precorrin-4 Transmethylase, Domain 1"/>
    <property type="match status" value="1"/>
</dbReference>
<feature type="domain" description="Sirohaem synthase dimerisation" evidence="17">
    <location>
        <begin position="151"/>
        <end position="207"/>
    </location>
</feature>
<dbReference type="InterPro" id="IPR006366">
    <property type="entry name" value="CobA/CysG_C"/>
</dbReference>
<evidence type="ECO:0000256" key="4">
    <source>
        <dbReference type="ARBA" id="ARBA00022573"/>
    </source>
</evidence>
<keyword evidence="11" id="KW-0627">Porphyrin biosynthesis</keyword>
<dbReference type="Gene3D" id="3.30.950.10">
    <property type="entry name" value="Methyltransferase, Cobalt-precorrin-4 Transmethylase, Domain 2"/>
    <property type="match status" value="1"/>
</dbReference>
<dbReference type="InterPro" id="IPR050161">
    <property type="entry name" value="Siro_Cobalamin_biosynth"/>
</dbReference>
<dbReference type="SUPFAM" id="SSF51735">
    <property type="entry name" value="NAD(P)-binding Rossmann-fold domains"/>
    <property type="match status" value="1"/>
</dbReference>
<evidence type="ECO:0000256" key="11">
    <source>
        <dbReference type="ARBA" id="ARBA00023244"/>
    </source>
</evidence>
<comment type="caution">
    <text evidence="19">The sequence shown here is derived from an EMBL/GenBank/DDBJ whole genome shotgun (WGS) entry which is preliminary data.</text>
</comment>
<keyword evidence="12" id="KW-0511">Multifunctional enzyme</keyword>
<comment type="pathway">
    <text evidence="2">Porphyrin-containing compound metabolism; siroheme biosynthesis; sirohydrochlorin from precorrin-2: step 1/1.</text>
</comment>
<dbReference type="EMBL" id="BAAAFO010000001">
    <property type="protein sequence ID" value="GAA0245381.1"/>
    <property type="molecule type" value="Genomic_DNA"/>
</dbReference>
<dbReference type="CDD" id="cd11642">
    <property type="entry name" value="SUMT"/>
    <property type="match status" value="1"/>
</dbReference>
<reference evidence="20" key="1">
    <citation type="journal article" date="2019" name="Int. J. Syst. Evol. Microbiol.">
        <title>The Global Catalogue of Microorganisms (GCM) 10K type strain sequencing project: providing services to taxonomists for standard genome sequencing and annotation.</title>
        <authorList>
            <consortium name="The Broad Institute Genomics Platform"/>
            <consortium name="The Broad Institute Genome Sequencing Center for Infectious Disease"/>
            <person name="Wu L."/>
            <person name="Ma J."/>
        </authorList>
    </citation>
    <scope>NUCLEOTIDE SEQUENCE [LARGE SCALE GENOMIC DNA]</scope>
    <source>
        <strain evidence="20">JCM 16242</strain>
    </source>
</reference>
<dbReference type="Proteomes" id="UP001500657">
    <property type="component" value="Unassembled WGS sequence"/>
</dbReference>
<dbReference type="NCBIfam" id="NF007922">
    <property type="entry name" value="PRK10637.1"/>
    <property type="match status" value="1"/>
</dbReference>
<organism evidence="19 20">
    <name type="scientific">Rhodanobacter caeni</name>
    <dbReference type="NCBI Taxonomy" id="657654"/>
    <lineage>
        <taxon>Bacteria</taxon>
        <taxon>Pseudomonadati</taxon>
        <taxon>Pseudomonadota</taxon>
        <taxon>Gammaproteobacteria</taxon>
        <taxon>Lysobacterales</taxon>
        <taxon>Rhodanobacteraceae</taxon>
        <taxon>Rhodanobacter</taxon>
    </lineage>
</organism>
<keyword evidence="6 15" id="KW-0808">Transferase</keyword>
<dbReference type="SUPFAM" id="SSF75615">
    <property type="entry name" value="Siroheme synthase middle domains-like"/>
    <property type="match status" value="1"/>
</dbReference>
<evidence type="ECO:0000256" key="12">
    <source>
        <dbReference type="ARBA" id="ARBA00023268"/>
    </source>
</evidence>
<dbReference type="NCBIfam" id="TIGR01470">
    <property type="entry name" value="cysG_Nterm"/>
    <property type="match status" value="1"/>
</dbReference>